<dbReference type="Pfam" id="PF05026">
    <property type="entry name" value="DCP2"/>
    <property type="match status" value="1"/>
</dbReference>
<dbReference type="PROSITE" id="PS50011">
    <property type="entry name" value="PROTEIN_KINASE_DOM"/>
    <property type="match status" value="1"/>
</dbReference>
<evidence type="ECO:0000256" key="5">
    <source>
        <dbReference type="ARBA" id="ARBA00022723"/>
    </source>
</evidence>
<dbReference type="SMART" id="SM01125">
    <property type="entry name" value="DCP2"/>
    <property type="match status" value="1"/>
</dbReference>
<comment type="cofactor">
    <cofactor evidence="1">
        <name>Mn(2+)</name>
        <dbReference type="ChEBI" id="CHEBI:29035"/>
    </cofactor>
</comment>
<feature type="domain" description="Protein kinase" evidence="10">
    <location>
        <begin position="662"/>
        <end position="1011"/>
    </location>
</feature>
<feature type="compositionally biased region" description="Polar residues" evidence="9">
    <location>
        <begin position="400"/>
        <end position="418"/>
    </location>
</feature>
<gene>
    <name evidence="12" type="ORF">MCHLO_01822</name>
</gene>
<dbReference type="InterPro" id="IPR036189">
    <property type="entry name" value="DCP2_BoxA_sf"/>
</dbReference>
<feature type="region of interest" description="Disordered" evidence="9">
    <location>
        <begin position="1414"/>
        <end position="1433"/>
    </location>
</feature>
<keyword evidence="4" id="KW-0963">Cytoplasm</keyword>
<comment type="subcellular location">
    <subcellularLocation>
        <location evidence="2">Cytoplasm</location>
    </subcellularLocation>
</comment>
<feature type="compositionally biased region" description="Low complexity" evidence="9">
    <location>
        <begin position="1463"/>
        <end position="1480"/>
    </location>
</feature>
<dbReference type="InterPro" id="IPR000086">
    <property type="entry name" value="NUDIX_hydrolase_dom"/>
</dbReference>
<feature type="region of interest" description="Disordered" evidence="9">
    <location>
        <begin position="255"/>
        <end position="316"/>
    </location>
</feature>
<feature type="compositionally biased region" description="Polar residues" evidence="9">
    <location>
        <begin position="1488"/>
        <end position="1509"/>
    </location>
</feature>
<dbReference type="Gene3D" id="3.30.200.20">
    <property type="entry name" value="Phosphorylase Kinase, domain 1"/>
    <property type="match status" value="1"/>
</dbReference>
<dbReference type="PROSITE" id="PS00108">
    <property type="entry name" value="PROTEIN_KINASE_ST"/>
    <property type="match status" value="1"/>
</dbReference>
<dbReference type="Gene3D" id="1.10.10.1050">
    <property type="entry name" value="Dcp2, box A domain"/>
    <property type="match status" value="1"/>
</dbReference>
<sequence>MASSSSSSPEIPAATAVESEHLLSYIHATHDEVLEDLSSRFILNLPEEELASLERICFQVEQAHWFYEDFIREQNPKFPTLPLKRFSAMLFNACPMLHQWSNVHEEAFNHFMQYKTRVPVCGAIMLNDTWEKCVLVKGWKPSSGWGFPKGKINEDEPPHACAIREVLEETGYNLAGQLNKEDVIELSIKEQRISLFIVPNVPEDYEFKTRTRKEISKIEWFKLADLPTWKRNKPATSKFYLITPFIGPLKAFINERKPRPQRRGPKPKKPPQNGSNNNSNNAARRDPPPHVPEESSSQSSSLDNADPLTPSPQYSTAAPTVVQQPTNLDPDKMDPHFARLLSSLSLSAAAAAASPQTTESAVTEPAKPVELRPESLTPVPVTASSSSSQSLPSEPPLVPTPNNARSLQPTRASFQSPSPLILSPATAAHQQPGAGSEAIASPVGSIRSLSSRRTASTADISPYLARSSQMPNSAKRMKQLALLEAVADESAKMLQQTSPAISPPVAYPLPPASVPPPPFDPMHHVLYSSGPAPPQFPPHDPFQVRPWTSHAFHRAPIMPHPQFMAQRAPFGYAPRFLPGDNAGLLSILNERRAPRCGPAVAENVPTMYAAQQPTQPYRRQQAIQQPMRAPKAPTILVGIPAVHIQNNQLVVGSAQSRSTRSYTELKSLGDGSFGTVWLCDWHGTLPPNTPLSPMQCGAGAKPEWTGKRLVAVKRMRKKWEGGWEECQRLKELESLRAIPFHPNIIPLYDFFLQPDSKELYFVFEPMEGNLYHLVKARKGRPFAGGLTSSIFSQMVSGLEHIHTSGYFHRDMKPENVLVTTTGLFDYVSVSPNAPPNAPPEKDVVAIIKLADFGLAREIRSKPPYTEYVSTRWYRAPEVLLMSNDYSTPVDMWALGTIMAELVNLRPLFPGVDTYDQLARICDVLGDPSDTYGFDVHNNPVGGGPWPRGLQMAAGNGFSFRKTQPRNIYTLFPLEPHFPAVPLSLVHCIRDLLKYEPGARLTSRQCLDHPYLRETASRNSIPLPPGLRPPAIVQQPRTPPPRHESEPLSRSFLSASAISTYSSSLSTKASEYAHDVRMYHQTNASSLIQEERRSQPAVASSIWGGERADPNADYNMDVSPDISNEYLGGPMDVQTSPVAPDFPNRPPVNEPVHDAPNGVHDVSQSQTNKLGKFGSLGFGKKRSGWGLGGMFGGDKSHPNGLPPLEELAVASTSTPSLKRSQSSSSDSKSLREPSPVREPPRLVDAKKNKKEAERIQKEAEKQRRALAEKMQREQARAVMQKRSMMATNAQLEWNGGMQPRVWDEKGKFAASSGPVRQNNRTTDDPPASTTVNAAAGRFVSHQSEVSDWRRDTERMSKARRVEYDDDQSMSSSDVHSTGRMSSISFATVDSDPGPARIRNRPSLLGMNRMTSSSSLRTSFDEFAPPSARSSNSFSLEGQLAHDFRAQASFDGSPLSGNISPPPMQSLSLSPGLSPVGSPWLPDGRYLLQPRTSPLNGNSSFELNGTSSSPFGSPHAAPRSAINPMFKVPPLPAPLLGDSLPPFSQLDAVAGGNEYLPPAIQMRSPEAG</sequence>
<keyword evidence="8" id="KW-0464">Manganese</keyword>
<dbReference type="Pfam" id="PF00069">
    <property type="entry name" value="Pkinase"/>
    <property type="match status" value="1"/>
</dbReference>
<dbReference type="InterPro" id="IPR015797">
    <property type="entry name" value="NUDIX_hydrolase-like_dom_sf"/>
</dbReference>
<keyword evidence="13" id="KW-1185">Reference proteome</keyword>
<dbReference type="SUPFAM" id="SSF140586">
    <property type="entry name" value="Dcp2 domain-like"/>
    <property type="match status" value="1"/>
</dbReference>
<feature type="region of interest" description="Disordered" evidence="9">
    <location>
        <begin position="352"/>
        <end position="457"/>
    </location>
</feature>
<keyword evidence="7" id="KW-0694">RNA-binding</keyword>
<feature type="compositionally biased region" description="Basic and acidic residues" evidence="9">
    <location>
        <begin position="1227"/>
        <end position="1274"/>
    </location>
</feature>
<feature type="region of interest" description="Disordered" evidence="9">
    <location>
        <begin position="1443"/>
        <end position="1546"/>
    </location>
</feature>
<feature type="region of interest" description="Disordered" evidence="9">
    <location>
        <begin position="1209"/>
        <end position="1279"/>
    </location>
</feature>
<dbReference type="InterPro" id="IPR020084">
    <property type="entry name" value="NUDIX_hydrolase_CS"/>
</dbReference>
<evidence type="ECO:0000313" key="13">
    <source>
        <dbReference type="Proteomes" id="UP000815677"/>
    </source>
</evidence>
<evidence type="ECO:0000259" key="11">
    <source>
        <dbReference type="PROSITE" id="PS51462"/>
    </source>
</evidence>
<dbReference type="Gene3D" id="3.90.79.10">
    <property type="entry name" value="Nucleoside Triphosphate Pyrophosphohydrolase"/>
    <property type="match status" value="1"/>
</dbReference>
<evidence type="ECO:0000259" key="10">
    <source>
        <dbReference type="PROSITE" id="PS50011"/>
    </source>
</evidence>
<dbReference type="Gene3D" id="1.10.510.10">
    <property type="entry name" value="Transferase(Phosphotransferase) domain 1"/>
    <property type="match status" value="1"/>
</dbReference>
<dbReference type="PROSITE" id="PS00893">
    <property type="entry name" value="NUDIX_BOX"/>
    <property type="match status" value="1"/>
</dbReference>
<dbReference type="CDD" id="cd03672">
    <property type="entry name" value="NUDIX_Dcp2p_Nudt20"/>
    <property type="match status" value="1"/>
</dbReference>
<evidence type="ECO:0000256" key="4">
    <source>
        <dbReference type="ARBA" id="ARBA00022490"/>
    </source>
</evidence>
<feature type="compositionally biased region" description="Low complexity" evidence="9">
    <location>
        <begin position="1210"/>
        <end position="1226"/>
    </location>
</feature>
<feature type="region of interest" description="Disordered" evidence="9">
    <location>
        <begin position="1016"/>
        <end position="1048"/>
    </location>
</feature>
<reference evidence="12" key="1">
    <citation type="submission" date="2014-09" db="EMBL/GenBank/DDBJ databases">
        <title>Genome sequence of the luminous mushroom Mycena chlorophos for searching fungal bioluminescence genes.</title>
        <authorList>
            <person name="Tanaka Y."/>
            <person name="Kasuga D."/>
            <person name="Oba Y."/>
            <person name="Hase S."/>
            <person name="Sato K."/>
            <person name="Oba Y."/>
            <person name="Sakakibara Y."/>
        </authorList>
    </citation>
    <scope>NUCLEOTIDE SEQUENCE</scope>
</reference>
<dbReference type="Pfam" id="PF00293">
    <property type="entry name" value="NUDIX"/>
    <property type="match status" value="1"/>
</dbReference>
<proteinExistence type="inferred from homology"/>
<feature type="compositionally biased region" description="Low complexity" evidence="9">
    <location>
        <begin position="445"/>
        <end position="457"/>
    </location>
</feature>
<feature type="compositionally biased region" description="Basic and acidic residues" evidence="9">
    <location>
        <begin position="283"/>
        <end position="293"/>
    </location>
</feature>
<protein>
    <recommendedName>
        <fullName evidence="14">Protein kinase domain-containing protein</fullName>
    </recommendedName>
</protein>
<dbReference type="CDD" id="cd07830">
    <property type="entry name" value="STKc_MAK_like"/>
    <property type="match status" value="1"/>
</dbReference>
<organism evidence="12 13">
    <name type="scientific">Mycena chlorophos</name>
    <name type="common">Agaric fungus</name>
    <name type="synonym">Agaricus chlorophos</name>
    <dbReference type="NCBI Taxonomy" id="658473"/>
    <lineage>
        <taxon>Eukaryota</taxon>
        <taxon>Fungi</taxon>
        <taxon>Dikarya</taxon>
        <taxon>Basidiomycota</taxon>
        <taxon>Agaricomycotina</taxon>
        <taxon>Agaricomycetes</taxon>
        <taxon>Agaricomycetidae</taxon>
        <taxon>Agaricales</taxon>
        <taxon>Marasmiineae</taxon>
        <taxon>Mycenaceae</taxon>
        <taxon>Mycena</taxon>
    </lineage>
</organism>
<evidence type="ECO:0000256" key="9">
    <source>
        <dbReference type="SAM" id="MobiDB-lite"/>
    </source>
</evidence>
<dbReference type="SUPFAM" id="SSF56112">
    <property type="entry name" value="Protein kinase-like (PK-like)"/>
    <property type="match status" value="1"/>
</dbReference>
<evidence type="ECO:0000313" key="12">
    <source>
        <dbReference type="EMBL" id="GAT44182.1"/>
    </source>
</evidence>
<dbReference type="InterPro" id="IPR008271">
    <property type="entry name" value="Ser/Thr_kinase_AS"/>
</dbReference>
<keyword evidence="5" id="KW-0479">Metal-binding</keyword>
<evidence type="ECO:0000256" key="2">
    <source>
        <dbReference type="ARBA" id="ARBA00004496"/>
    </source>
</evidence>
<comment type="similarity">
    <text evidence="3">Belongs to the Nudix hydrolase family. DCP2 subfamily.</text>
</comment>
<dbReference type="EMBL" id="DF839580">
    <property type="protein sequence ID" value="GAT44182.1"/>
    <property type="molecule type" value="Genomic_DNA"/>
</dbReference>
<keyword evidence="6" id="KW-0378">Hydrolase</keyword>
<evidence type="ECO:0008006" key="14">
    <source>
        <dbReference type="Google" id="ProtNLM"/>
    </source>
</evidence>
<feature type="compositionally biased region" description="Basic residues" evidence="9">
    <location>
        <begin position="259"/>
        <end position="269"/>
    </location>
</feature>
<feature type="compositionally biased region" description="Basic and acidic residues" evidence="9">
    <location>
        <begin position="1343"/>
        <end position="1361"/>
    </location>
</feature>
<feature type="compositionally biased region" description="Low complexity" evidence="9">
    <location>
        <begin position="375"/>
        <end position="392"/>
    </location>
</feature>
<dbReference type="SUPFAM" id="SSF55811">
    <property type="entry name" value="Nudix"/>
    <property type="match status" value="1"/>
</dbReference>
<feature type="compositionally biased region" description="Polar residues" evidence="9">
    <location>
        <begin position="1367"/>
        <end position="1386"/>
    </location>
</feature>
<dbReference type="PROSITE" id="PS51462">
    <property type="entry name" value="NUDIX"/>
    <property type="match status" value="1"/>
</dbReference>
<evidence type="ECO:0000256" key="3">
    <source>
        <dbReference type="ARBA" id="ARBA00005279"/>
    </source>
</evidence>
<feature type="region of interest" description="Disordered" evidence="9">
    <location>
        <begin position="1304"/>
        <end position="1407"/>
    </location>
</feature>
<name>A0ABQ0L122_MYCCL</name>
<evidence type="ECO:0000256" key="1">
    <source>
        <dbReference type="ARBA" id="ARBA00001936"/>
    </source>
</evidence>
<dbReference type="PANTHER" id="PTHR23114:SF17">
    <property type="entry name" value="M7GPPPN-MRNA HYDROLASE"/>
    <property type="match status" value="1"/>
</dbReference>
<evidence type="ECO:0000256" key="7">
    <source>
        <dbReference type="ARBA" id="ARBA00022884"/>
    </source>
</evidence>
<dbReference type="InterPro" id="IPR044099">
    <property type="entry name" value="Dcp2_NUDIX"/>
</dbReference>
<feature type="compositionally biased region" description="Low complexity" evidence="9">
    <location>
        <begin position="271"/>
        <end position="282"/>
    </location>
</feature>
<dbReference type="InterPro" id="IPR000719">
    <property type="entry name" value="Prot_kinase_dom"/>
</dbReference>
<dbReference type="InterPro" id="IPR011009">
    <property type="entry name" value="Kinase-like_dom_sf"/>
</dbReference>
<feature type="domain" description="Nudix hydrolase" evidence="11">
    <location>
        <begin position="116"/>
        <end position="245"/>
    </location>
</feature>
<accession>A0ABQ0L122</accession>
<evidence type="ECO:0000256" key="6">
    <source>
        <dbReference type="ARBA" id="ARBA00022801"/>
    </source>
</evidence>
<dbReference type="PANTHER" id="PTHR23114">
    <property type="entry name" value="M7GPPPN-MRNA HYDROLASE"/>
    <property type="match status" value="1"/>
</dbReference>
<evidence type="ECO:0000256" key="8">
    <source>
        <dbReference type="ARBA" id="ARBA00023211"/>
    </source>
</evidence>
<dbReference type="Proteomes" id="UP000815677">
    <property type="component" value="Unassembled WGS sequence"/>
</dbReference>
<dbReference type="SMART" id="SM00220">
    <property type="entry name" value="S_TKc"/>
    <property type="match status" value="1"/>
</dbReference>
<dbReference type="InterPro" id="IPR007722">
    <property type="entry name" value="DCP2_BoxA"/>
</dbReference>